<name>A0A8X6J674_TRICU</name>
<gene>
    <name evidence="2" type="ORF">TNCT_480101</name>
</gene>
<sequence>MLQRNLARRHRIQFVTIPFPKMSGTFARHLCILSQPLDRIPTKIEFSFSFFFSPCLILPPTEHTVSEDEFDNPRSKNSDYSASRRKKRMPVASSFAHSSLYGGHGMVPFLPRVLSCLKIDRLGKTLKK</sequence>
<comment type="caution">
    <text evidence="2">The sequence shown here is derived from an EMBL/GenBank/DDBJ whole genome shotgun (WGS) entry which is preliminary data.</text>
</comment>
<dbReference type="OrthoDB" id="10381971at2759"/>
<accession>A0A8X6J674</accession>
<organism evidence="2 3">
    <name type="scientific">Trichonephila clavata</name>
    <name type="common">Joro spider</name>
    <name type="synonym">Nephila clavata</name>
    <dbReference type="NCBI Taxonomy" id="2740835"/>
    <lineage>
        <taxon>Eukaryota</taxon>
        <taxon>Metazoa</taxon>
        <taxon>Ecdysozoa</taxon>
        <taxon>Arthropoda</taxon>
        <taxon>Chelicerata</taxon>
        <taxon>Arachnida</taxon>
        <taxon>Araneae</taxon>
        <taxon>Araneomorphae</taxon>
        <taxon>Entelegynae</taxon>
        <taxon>Araneoidea</taxon>
        <taxon>Nephilidae</taxon>
        <taxon>Trichonephila</taxon>
    </lineage>
</organism>
<dbReference type="Proteomes" id="UP000887116">
    <property type="component" value="Unassembled WGS sequence"/>
</dbReference>
<keyword evidence="3" id="KW-1185">Reference proteome</keyword>
<evidence type="ECO:0000313" key="3">
    <source>
        <dbReference type="Proteomes" id="UP000887116"/>
    </source>
</evidence>
<dbReference type="EMBL" id="BMAO01008228">
    <property type="protein sequence ID" value="GFR21915.1"/>
    <property type="molecule type" value="Genomic_DNA"/>
</dbReference>
<evidence type="ECO:0000256" key="1">
    <source>
        <dbReference type="SAM" id="MobiDB-lite"/>
    </source>
</evidence>
<feature type="region of interest" description="Disordered" evidence="1">
    <location>
        <begin position="64"/>
        <end position="88"/>
    </location>
</feature>
<dbReference type="AlphaFoldDB" id="A0A8X6J674"/>
<evidence type="ECO:0000313" key="2">
    <source>
        <dbReference type="EMBL" id="GFR21915.1"/>
    </source>
</evidence>
<proteinExistence type="predicted"/>
<protein>
    <submittedName>
        <fullName evidence="2">Uncharacterized protein</fullName>
    </submittedName>
</protein>
<reference evidence="2" key="1">
    <citation type="submission" date="2020-07" db="EMBL/GenBank/DDBJ databases">
        <title>Multicomponent nature underlies the extraordinary mechanical properties of spider dragline silk.</title>
        <authorList>
            <person name="Kono N."/>
            <person name="Nakamura H."/>
            <person name="Mori M."/>
            <person name="Yoshida Y."/>
            <person name="Ohtoshi R."/>
            <person name="Malay A.D."/>
            <person name="Moran D.A.P."/>
            <person name="Tomita M."/>
            <person name="Numata K."/>
            <person name="Arakawa K."/>
        </authorList>
    </citation>
    <scope>NUCLEOTIDE SEQUENCE</scope>
</reference>